<organism evidence="1 2">
    <name type="scientific">Hymenoscyphus albidus</name>
    <dbReference type="NCBI Taxonomy" id="595503"/>
    <lineage>
        <taxon>Eukaryota</taxon>
        <taxon>Fungi</taxon>
        <taxon>Dikarya</taxon>
        <taxon>Ascomycota</taxon>
        <taxon>Pezizomycotina</taxon>
        <taxon>Leotiomycetes</taxon>
        <taxon>Helotiales</taxon>
        <taxon>Helotiaceae</taxon>
        <taxon>Hymenoscyphus</taxon>
    </lineage>
</organism>
<evidence type="ECO:0000313" key="2">
    <source>
        <dbReference type="Proteomes" id="UP000701801"/>
    </source>
</evidence>
<dbReference type="Proteomes" id="UP000701801">
    <property type="component" value="Unassembled WGS sequence"/>
</dbReference>
<name>A0A9N9LI29_9HELO</name>
<dbReference type="EMBL" id="CAJVRM010000154">
    <property type="protein sequence ID" value="CAG8975875.1"/>
    <property type="molecule type" value="Genomic_DNA"/>
</dbReference>
<keyword evidence="2" id="KW-1185">Reference proteome</keyword>
<dbReference type="AlphaFoldDB" id="A0A9N9LI29"/>
<proteinExistence type="predicted"/>
<protein>
    <submittedName>
        <fullName evidence="1">Uncharacterized protein</fullName>
    </submittedName>
</protein>
<reference evidence="1" key="1">
    <citation type="submission" date="2021-07" db="EMBL/GenBank/DDBJ databases">
        <authorList>
            <person name="Durling M."/>
        </authorList>
    </citation>
    <scope>NUCLEOTIDE SEQUENCE</scope>
</reference>
<comment type="caution">
    <text evidence="1">The sequence shown here is derived from an EMBL/GenBank/DDBJ whole genome shotgun (WGS) entry which is preliminary data.</text>
</comment>
<evidence type="ECO:0000313" key="1">
    <source>
        <dbReference type="EMBL" id="CAG8975875.1"/>
    </source>
</evidence>
<accession>A0A9N9LI29</accession>
<gene>
    <name evidence="1" type="ORF">HYALB_00011125</name>
</gene>
<sequence length="239" mass="26592">MIKSLMKLKQELKPKPTTFRMPAINRWGSIDLELEHFPSNLGEDSWGDDCVMVLLMDVAVKTAQWERGGDMDNNFKSSDLGNGPMMGILTNSSFCRKEDVPATRPTTSVSLPIFGNTRVLPSDFGLKLLKVSAHIQIPRKIRDLSLGIAAPRSGNAPSPTFSEIECVVRVECLTGFTVQCLACQRYVDEIREGASSGPVSIRDVSRTVFFLPNNIRVDEERFKNEEANIGRDGHKSYGR</sequence>